<dbReference type="STRING" id="47427.A0A2H3CZ19"/>
<accession>A0A2H3CZ19</accession>
<evidence type="ECO:0000313" key="2">
    <source>
        <dbReference type="EMBL" id="PBK84432.1"/>
    </source>
</evidence>
<reference evidence="3" key="1">
    <citation type="journal article" date="2017" name="Nat. Ecol. Evol.">
        <title>Genome expansion and lineage-specific genetic innovations in the forest pathogenic fungi Armillaria.</title>
        <authorList>
            <person name="Sipos G."/>
            <person name="Prasanna A.N."/>
            <person name="Walter M.C."/>
            <person name="O'Connor E."/>
            <person name="Balint B."/>
            <person name="Krizsan K."/>
            <person name="Kiss B."/>
            <person name="Hess J."/>
            <person name="Varga T."/>
            <person name="Slot J."/>
            <person name="Riley R."/>
            <person name="Boka B."/>
            <person name="Rigling D."/>
            <person name="Barry K."/>
            <person name="Lee J."/>
            <person name="Mihaltcheva S."/>
            <person name="LaButti K."/>
            <person name="Lipzen A."/>
            <person name="Waldron R."/>
            <person name="Moloney N.M."/>
            <person name="Sperisen C."/>
            <person name="Kredics L."/>
            <person name="Vagvoelgyi C."/>
            <person name="Patrignani A."/>
            <person name="Fitzpatrick D."/>
            <person name="Nagy I."/>
            <person name="Doyle S."/>
            <person name="Anderson J.B."/>
            <person name="Grigoriev I.V."/>
            <person name="Gueldener U."/>
            <person name="Muensterkoetter M."/>
            <person name="Nagy L.G."/>
        </authorList>
    </citation>
    <scope>NUCLEOTIDE SEQUENCE [LARGE SCALE GENOMIC DNA]</scope>
    <source>
        <strain evidence="3">Ar21-2</strain>
    </source>
</reference>
<proteinExistence type="predicted"/>
<name>A0A2H3CZ19_ARMGA</name>
<feature type="region of interest" description="Disordered" evidence="1">
    <location>
        <begin position="1"/>
        <end position="48"/>
    </location>
</feature>
<protein>
    <submittedName>
        <fullName evidence="2">Uncharacterized protein</fullName>
    </submittedName>
</protein>
<dbReference type="Proteomes" id="UP000217790">
    <property type="component" value="Unassembled WGS sequence"/>
</dbReference>
<sequence>MSAGMTGSDLEDAVRTMPPIPKTPQVQPTKKRVSQQQARSPIHTQDTVPKPYMCKTEAAEHQFNYSTLPMNSRGEGHFFSAAASFETEYMVHFEIPTNGYFDNQSPLSEINYCLAMSSGFTVTRENSTYDSSCSPFNSPDTSYTHALSFSTLI</sequence>
<dbReference type="AlphaFoldDB" id="A0A2H3CZ19"/>
<evidence type="ECO:0000313" key="3">
    <source>
        <dbReference type="Proteomes" id="UP000217790"/>
    </source>
</evidence>
<feature type="compositionally biased region" description="Polar residues" evidence="1">
    <location>
        <begin position="24"/>
        <end position="47"/>
    </location>
</feature>
<dbReference type="EMBL" id="KZ293698">
    <property type="protein sequence ID" value="PBK84432.1"/>
    <property type="molecule type" value="Genomic_DNA"/>
</dbReference>
<keyword evidence="3" id="KW-1185">Reference proteome</keyword>
<dbReference type="InParanoid" id="A0A2H3CZ19"/>
<organism evidence="2 3">
    <name type="scientific">Armillaria gallica</name>
    <name type="common">Bulbous honey fungus</name>
    <name type="synonym">Armillaria bulbosa</name>
    <dbReference type="NCBI Taxonomy" id="47427"/>
    <lineage>
        <taxon>Eukaryota</taxon>
        <taxon>Fungi</taxon>
        <taxon>Dikarya</taxon>
        <taxon>Basidiomycota</taxon>
        <taxon>Agaricomycotina</taxon>
        <taxon>Agaricomycetes</taxon>
        <taxon>Agaricomycetidae</taxon>
        <taxon>Agaricales</taxon>
        <taxon>Marasmiineae</taxon>
        <taxon>Physalacriaceae</taxon>
        <taxon>Armillaria</taxon>
    </lineage>
</organism>
<gene>
    <name evidence="2" type="ORF">ARMGADRAFT_974278</name>
</gene>
<evidence type="ECO:0000256" key="1">
    <source>
        <dbReference type="SAM" id="MobiDB-lite"/>
    </source>
</evidence>